<reference evidence="2 3" key="1">
    <citation type="submission" date="2019-10" db="EMBL/GenBank/DDBJ databases">
        <authorList>
            <person name="Wolf R A."/>
        </authorList>
    </citation>
    <scope>NUCLEOTIDE SEQUENCE [LARGE SCALE GENOMIC DNA]</scope>
    <source>
        <strain evidence="2">Collinsella_aerofaciens_AK_138A</strain>
    </source>
</reference>
<dbReference type="RefSeq" id="WP_197036672.1">
    <property type="nucleotide sequence ID" value="NZ_CABWIH010000022.1"/>
</dbReference>
<dbReference type="AlphaFoldDB" id="A0A5K1IMH9"/>
<evidence type="ECO:0000313" key="3">
    <source>
        <dbReference type="Proteomes" id="UP000330807"/>
    </source>
</evidence>
<evidence type="ECO:0008006" key="4">
    <source>
        <dbReference type="Google" id="ProtNLM"/>
    </source>
</evidence>
<dbReference type="SUPFAM" id="SSF88723">
    <property type="entry name" value="PIN domain-like"/>
    <property type="match status" value="1"/>
</dbReference>
<name>A0A5K1IMH9_9ACTN</name>
<accession>A0A5K1IMH9</accession>
<dbReference type="Proteomes" id="UP000330807">
    <property type="component" value="Unassembled WGS sequence"/>
</dbReference>
<feature type="compositionally biased region" description="Basic and acidic residues" evidence="1">
    <location>
        <begin position="132"/>
        <end position="151"/>
    </location>
</feature>
<evidence type="ECO:0000256" key="1">
    <source>
        <dbReference type="SAM" id="MobiDB-lite"/>
    </source>
</evidence>
<evidence type="ECO:0000313" key="2">
    <source>
        <dbReference type="EMBL" id="VWL88955.1"/>
    </source>
</evidence>
<sequence length="158" mass="17569">MSNTIIDETVILRYLLNDDEVLSPRAAQVIATRTARVYPETITRVAVTLRDVYKVPRVEIATAMTKLLDDVMVDEPTVVALAIKLFGKTHMDVTDCLLAARTAIYNDDVVSFGKPIIQGMIDYRRKHQTAADARDSAADARGHGTDATIDKLRHHGRH</sequence>
<feature type="region of interest" description="Disordered" evidence="1">
    <location>
        <begin position="132"/>
        <end position="158"/>
    </location>
</feature>
<proteinExistence type="predicted"/>
<gene>
    <name evidence="2" type="ORF">LMKDKBCB_01071</name>
</gene>
<dbReference type="EMBL" id="CABWIH010000022">
    <property type="protein sequence ID" value="VWL88955.1"/>
    <property type="molecule type" value="Genomic_DNA"/>
</dbReference>
<dbReference type="InterPro" id="IPR029060">
    <property type="entry name" value="PIN-like_dom_sf"/>
</dbReference>
<organism evidence="2 3">
    <name type="scientific">Collinsella aerofaciens</name>
    <dbReference type="NCBI Taxonomy" id="74426"/>
    <lineage>
        <taxon>Bacteria</taxon>
        <taxon>Bacillati</taxon>
        <taxon>Actinomycetota</taxon>
        <taxon>Coriobacteriia</taxon>
        <taxon>Coriobacteriales</taxon>
        <taxon>Coriobacteriaceae</taxon>
        <taxon>Collinsella</taxon>
    </lineage>
</organism>
<protein>
    <recommendedName>
        <fullName evidence="4">PIN domain-containing protein</fullName>
    </recommendedName>
</protein>